<name>A0A9E2KCT7_9FIRM</name>
<dbReference type="AlphaFoldDB" id="A0A9E2KCT7"/>
<sequence>MMYSIAPIYGLDLPVEYEQLEYNGVEILACKTAEGYILERIYSTNPQDFLRADMQPGKLLENTLIKQACQ</sequence>
<organism evidence="1 2">
    <name type="scientific">Candidatus Cellulosilyticum pullistercoris</name>
    <dbReference type="NCBI Taxonomy" id="2838521"/>
    <lineage>
        <taxon>Bacteria</taxon>
        <taxon>Bacillati</taxon>
        <taxon>Bacillota</taxon>
        <taxon>Clostridia</taxon>
        <taxon>Lachnospirales</taxon>
        <taxon>Cellulosilyticaceae</taxon>
        <taxon>Cellulosilyticum</taxon>
    </lineage>
</organism>
<comment type="caution">
    <text evidence="1">The sequence shown here is derived from an EMBL/GenBank/DDBJ whole genome shotgun (WGS) entry which is preliminary data.</text>
</comment>
<dbReference type="EMBL" id="JAHLFQ010000154">
    <property type="protein sequence ID" value="MBU3804465.1"/>
    <property type="molecule type" value="Genomic_DNA"/>
</dbReference>
<dbReference type="Pfam" id="PF14035">
    <property type="entry name" value="YlzJ"/>
    <property type="match status" value="1"/>
</dbReference>
<reference evidence="1" key="2">
    <citation type="submission" date="2021-04" db="EMBL/GenBank/DDBJ databases">
        <authorList>
            <person name="Gilroy R."/>
        </authorList>
    </citation>
    <scope>NUCLEOTIDE SEQUENCE</scope>
    <source>
        <strain evidence="1">B5-657</strain>
    </source>
</reference>
<evidence type="ECO:0000313" key="2">
    <source>
        <dbReference type="Proteomes" id="UP000824229"/>
    </source>
</evidence>
<reference evidence="1" key="1">
    <citation type="journal article" date="2021" name="PeerJ">
        <title>Extensive microbial diversity within the chicken gut microbiome revealed by metagenomics and culture.</title>
        <authorList>
            <person name="Gilroy R."/>
            <person name="Ravi A."/>
            <person name="Getino M."/>
            <person name="Pursley I."/>
            <person name="Horton D.L."/>
            <person name="Alikhan N.F."/>
            <person name="Baker D."/>
            <person name="Gharbi K."/>
            <person name="Hall N."/>
            <person name="Watson M."/>
            <person name="Adriaenssens E.M."/>
            <person name="Foster-Nyarko E."/>
            <person name="Jarju S."/>
            <person name="Secka A."/>
            <person name="Antonio M."/>
            <person name="Oren A."/>
            <person name="Chaudhuri R.R."/>
            <person name="La Ragione R."/>
            <person name="Hildebrand F."/>
            <person name="Pallen M.J."/>
        </authorList>
    </citation>
    <scope>NUCLEOTIDE SEQUENCE</scope>
    <source>
        <strain evidence="1">B5-657</strain>
    </source>
</reference>
<dbReference type="Proteomes" id="UP000824229">
    <property type="component" value="Unassembled WGS sequence"/>
</dbReference>
<protein>
    <submittedName>
        <fullName evidence="1">YlzJ-like family protein</fullName>
    </submittedName>
</protein>
<gene>
    <name evidence="1" type="ORF">H9872_06890</name>
</gene>
<proteinExistence type="predicted"/>
<evidence type="ECO:0000313" key="1">
    <source>
        <dbReference type="EMBL" id="MBU3804465.1"/>
    </source>
</evidence>
<accession>A0A9E2KCT7</accession>
<dbReference type="InterPro" id="IPR025619">
    <property type="entry name" value="YlzJ"/>
</dbReference>